<comment type="catalytic activity">
    <reaction evidence="8">
        <text>L-seryl-[protein] + ATP = O-phospho-L-seryl-[protein] + ADP + H(+)</text>
        <dbReference type="Rhea" id="RHEA:17989"/>
        <dbReference type="Rhea" id="RHEA-COMP:9863"/>
        <dbReference type="Rhea" id="RHEA-COMP:11604"/>
        <dbReference type="ChEBI" id="CHEBI:15378"/>
        <dbReference type="ChEBI" id="CHEBI:29999"/>
        <dbReference type="ChEBI" id="CHEBI:30616"/>
        <dbReference type="ChEBI" id="CHEBI:83421"/>
        <dbReference type="ChEBI" id="CHEBI:456216"/>
        <dbReference type="EC" id="2.7.11.1"/>
    </reaction>
</comment>
<dbReference type="GO" id="GO:0004674">
    <property type="term" value="F:protein serine/threonine kinase activity"/>
    <property type="evidence" value="ECO:0007669"/>
    <property type="project" value="UniProtKB-KW"/>
</dbReference>
<keyword evidence="13" id="KW-1185">Reference proteome</keyword>
<keyword evidence="4 9" id="KW-0547">Nucleotide-binding</keyword>
<comment type="catalytic activity">
    <reaction evidence="7">
        <text>L-threonyl-[protein] + ATP = O-phospho-L-threonyl-[protein] + ADP + H(+)</text>
        <dbReference type="Rhea" id="RHEA:46608"/>
        <dbReference type="Rhea" id="RHEA-COMP:11060"/>
        <dbReference type="Rhea" id="RHEA-COMP:11605"/>
        <dbReference type="ChEBI" id="CHEBI:15378"/>
        <dbReference type="ChEBI" id="CHEBI:30013"/>
        <dbReference type="ChEBI" id="CHEBI:30616"/>
        <dbReference type="ChEBI" id="CHEBI:61977"/>
        <dbReference type="ChEBI" id="CHEBI:456216"/>
        <dbReference type="EC" id="2.7.11.1"/>
    </reaction>
</comment>
<keyword evidence="3" id="KW-0808">Transferase</keyword>
<name>A0AAE0FXU7_9CHLO</name>
<evidence type="ECO:0000256" key="4">
    <source>
        <dbReference type="ARBA" id="ARBA00022741"/>
    </source>
</evidence>
<dbReference type="GO" id="GO:0005524">
    <property type="term" value="F:ATP binding"/>
    <property type="evidence" value="ECO:0007669"/>
    <property type="project" value="UniProtKB-UniRule"/>
</dbReference>
<dbReference type="InterPro" id="IPR017441">
    <property type="entry name" value="Protein_kinase_ATP_BS"/>
</dbReference>
<organism evidence="12 13">
    <name type="scientific">Cymbomonas tetramitiformis</name>
    <dbReference type="NCBI Taxonomy" id="36881"/>
    <lineage>
        <taxon>Eukaryota</taxon>
        <taxon>Viridiplantae</taxon>
        <taxon>Chlorophyta</taxon>
        <taxon>Pyramimonadophyceae</taxon>
        <taxon>Pyramimonadales</taxon>
        <taxon>Pyramimonadaceae</taxon>
        <taxon>Cymbomonas</taxon>
    </lineage>
</organism>
<protein>
    <recommendedName>
        <fullName evidence="1">non-specific serine/threonine protein kinase</fullName>
        <ecNumber evidence="1">2.7.11.1</ecNumber>
    </recommendedName>
</protein>
<evidence type="ECO:0000256" key="3">
    <source>
        <dbReference type="ARBA" id="ARBA00022679"/>
    </source>
</evidence>
<evidence type="ECO:0000256" key="8">
    <source>
        <dbReference type="ARBA" id="ARBA00048679"/>
    </source>
</evidence>
<gene>
    <name evidence="12" type="ORF">CYMTET_23483</name>
</gene>
<dbReference type="InterPro" id="IPR011009">
    <property type="entry name" value="Kinase-like_dom_sf"/>
</dbReference>
<dbReference type="PROSITE" id="PS50011">
    <property type="entry name" value="PROTEIN_KINASE_DOM"/>
    <property type="match status" value="1"/>
</dbReference>
<dbReference type="AlphaFoldDB" id="A0AAE0FXU7"/>
<dbReference type="EC" id="2.7.11.1" evidence="1"/>
<evidence type="ECO:0000256" key="2">
    <source>
        <dbReference type="ARBA" id="ARBA00022527"/>
    </source>
</evidence>
<keyword evidence="6 9" id="KW-0067">ATP-binding</keyword>
<evidence type="ECO:0000256" key="10">
    <source>
        <dbReference type="RuleBase" id="RU000304"/>
    </source>
</evidence>
<evidence type="ECO:0000256" key="7">
    <source>
        <dbReference type="ARBA" id="ARBA00047899"/>
    </source>
</evidence>
<dbReference type="PROSITE" id="PS00107">
    <property type="entry name" value="PROTEIN_KINASE_ATP"/>
    <property type="match status" value="1"/>
</dbReference>
<proteinExistence type="inferred from homology"/>
<dbReference type="InterPro" id="IPR008271">
    <property type="entry name" value="Ser/Thr_kinase_AS"/>
</dbReference>
<accession>A0AAE0FXU7</accession>
<keyword evidence="5 12" id="KW-0418">Kinase</keyword>
<dbReference type="Proteomes" id="UP001190700">
    <property type="component" value="Unassembled WGS sequence"/>
</dbReference>
<dbReference type="SUPFAM" id="SSF56112">
    <property type="entry name" value="Protein kinase-like (PK-like)"/>
    <property type="match status" value="1"/>
</dbReference>
<dbReference type="FunFam" id="1.10.510.10:FF:000571">
    <property type="entry name" value="Maternal embryonic leucine zipper kinase"/>
    <property type="match status" value="1"/>
</dbReference>
<dbReference type="InterPro" id="IPR000719">
    <property type="entry name" value="Prot_kinase_dom"/>
</dbReference>
<comment type="similarity">
    <text evidence="10">Belongs to the protein kinase superfamily.</text>
</comment>
<evidence type="ECO:0000256" key="1">
    <source>
        <dbReference type="ARBA" id="ARBA00012513"/>
    </source>
</evidence>
<evidence type="ECO:0000259" key="11">
    <source>
        <dbReference type="PROSITE" id="PS50011"/>
    </source>
</evidence>
<evidence type="ECO:0000313" key="12">
    <source>
        <dbReference type="EMBL" id="KAK3267989.1"/>
    </source>
</evidence>
<comment type="caution">
    <text evidence="12">The sequence shown here is derived from an EMBL/GenBank/DDBJ whole genome shotgun (WGS) entry which is preliminary data.</text>
</comment>
<dbReference type="PANTHER" id="PTHR24343">
    <property type="entry name" value="SERINE/THREONINE KINASE"/>
    <property type="match status" value="1"/>
</dbReference>
<dbReference type="Gene3D" id="1.10.510.10">
    <property type="entry name" value="Transferase(Phosphotransferase) domain 1"/>
    <property type="match status" value="1"/>
</dbReference>
<feature type="binding site" evidence="9">
    <location>
        <position position="37"/>
    </location>
    <ligand>
        <name>ATP</name>
        <dbReference type="ChEBI" id="CHEBI:30616"/>
    </ligand>
</feature>
<dbReference type="PROSITE" id="PS00108">
    <property type="entry name" value="PROTEIN_KINASE_ST"/>
    <property type="match status" value="1"/>
</dbReference>
<evidence type="ECO:0000256" key="5">
    <source>
        <dbReference type="ARBA" id="ARBA00022777"/>
    </source>
</evidence>
<evidence type="ECO:0000256" key="9">
    <source>
        <dbReference type="PROSITE-ProRule" id="PRU10141"/>
    </source>
</evidence>
<dbReference type="Pfam" id="PF00069">
    <property type="entry name" value="Pkinase"/>
    <property type="match status" value="1"/>
</dbReference>
<dbReference type="SMART" id="SM00220">
    <property type="entry name" value="S_TKc"/>
    <property type="match status" value="1"/>
</dbReference>
<dbReference type="EMBL" id="LGRX02012078">
    <property type="protein sequence ID" value="KAK3267989.1"/>
    <property type="molecule type" value="Genomic_DNA"/>
</dbReference>
<keyword evidence="2 10" id="KW-0723">Serine/threonine-protein kinase</keyword>
<sequence length="313" mass="35076">MEDLGPDWLPQKELGEGAFGHVHLFLHKPSNLNFAVKFVDRKKGIDKTVHAEIVNHKALQHESITRFKELILTPTKLAIVMEYVGGGDLFSYVTTSPKRKLPEAVSRYFFQQLVSGLDYMQSQGVCHRDIKLENTLVSGTTPPVLKLCDFGYSKSQTWQSNPHSTVGTLACIAPEVLCKPYDTSSYDAKAADMWSCGVLLHAMLAGAFPFCSPADNDQRALHKMKLLWEGKTSYTPPSGVSVECVELLGRIFTAQPQNRITLGEIQNLKWFRTNLPKEFDNLAEDKPQKPPPFPQQSTEEFEAILQQILPQEG</sequence>
<reference evidence="12 13" key="1">
    <citation type="journal article" date="2015" name="Genome Biol. Evol.">
        <title>Comparative Genomics of a Bacterivorous Green Alga Reveals Evolutionary Causalities and Consequences of Phago-Mixotrophic Mode of Nutrition.</title>
        <authorList>
            <person name="Burns J.A."/>
            <person name="Paasch A."/>
            <person name="Narechania A."/>
            <person name="Kim E."/>
        </authorList>
    </citation>
    <scope>NUCLEOTIDE SEQUENCE [LARGE SCALE GENOMIC DNA]</scope>
    <source>
        <strain evidence="12 13">PLY_AMNH</strain>
    </source>
</reference>
<evidence type="ECO:0000256" key="6">
    <source>
        <dbReference type="ARBA" id="ARBA00022840"/>
    </source>
</evidence>
<dbReference type="PANTHER" id="PTHR24343:SF558">
    <property type="entry name" value="PROTEIN KINASE DOMAIN-CONTAINING PROTEIN"/>
    <property type="match status" value="1"/>
</dbReference>
<feature type="domain" description="Protein kinase" evidence="11">
    <location>
        <begin position="8"/>
        <end position="271"/>
    </location>
</feature>
<evidence type="ECO:0000313" key="13">
    <source>
        <dbReference type="Proteomes" id="UP001190700"/>
    </source>
</evidence>